<sequence length="81" mass="9261">MTQAYITAKKSSSYEVVATLNGPKLKNRLALKYDNRANKNVNTKVVLQYEIMKKEWSDTISVDGRLINNVMKNKQIIKGSR</sequence>
<evidence type="ECO:0000313" key="2">
    <source>
        <dbReference type="Proteomes" id="UP000828390"/>
    </source>
</evidence>
<protein>
    <submittedName>
        <fullName evidence="1">Uncharacterized protein</fullName>
    </submittedName>
</protein>
<evidence type="ECO:0000313" key="1">
    <source>
        <dbReference type="EMBL" id="KAH3831769.1"/>
    </source>
</evidence>
<dbReference type="EMBL" id="JAIWYP010000004">
    <property type="protein sequence ID" value="KAH3831769.1"/>
    <property type="molecule type" value="Genomic_DNA"/>
</dbReference>
<proteinExistence type="predicted"/>
<accession>A0A9D4K225</accession>
<reference evidence="1" key="1">
    <citation type="journal article" date="2019" name="bioRxiv">
        <title>The Genome of the Zebra Mussel, Dreissena polymorpha: A Resource for Invasive Species Research.</title>
        <authorList>
            <person name="McCartney M.A."/>
            <person name="Auch B."/>
            <person name="Kono T."/>
            <person name="Mallez S."/>
            <person name="Zhang Y."/>
            <person name="Obille A."/>
            <person name="Becker A."/>
            <person name="Abrahante J.E."/>
            <person name="Garbe J."/>
            <person name="Badalamenti J.P."/>
            <person name="Herman A."/>
            <person name="Mangelson H."/>
            <person name="Liachko I."/>
            <person name="Sullivan S."/>
            <person name="Sone E.D."/>
            <person name="Koren S."/>
            <person name="Silverstein K.A.T."/>
            <person name="Beckman K.B."/>
            <person name="Gohl D.M."/>
        </authorList>
    </citation>
    <scope>NUCLEOTIDE SEQUENCE</scope>
    <source>
        <strain evidence="1">Duluth1</strain>
        <tissue evidence="1">Whole animal</tissue>
    </source>
</reference>
<dbReference type="AlphaFoldDB" id="A0A9D4K225"/>
<dbReference type="Proteomes" id="UP000828390">
    <property type="component" value="Unassembled WGS sequence"/>
</dbReference>
<organism evidence="1 2">
    <name type="scientific">Dreissena polymorpha</name>
    <name type="common">Zebra mussel</name>
    <name type="synonym">Mytilus polymorpha</name>
    <dbReference type="NCBI Taxonomy" id="45954"/>
    <lineage>
        <taxon>Eukaryota</taxon>
        <taxon>Metazoa</taxon>
        <taxon>Spiralia</taxon>
        <taxon>Lophotrochozoa</taxon>
        <taxon>Mollusca</taxon>
        <taxon>Bivalvia</taxon>
        <taxon>Autobranchia</taxon>
        <taxon>Heteroconchia</taxon>
        <taxon>Euheterodonta</taxon>
        <taxon>Imparidentia</taxon>
        <taxon>Neoheterodontei</taxon>
        <taxon>Myida</taxon>
        <taxon>Dreissenoidea</taxon>
        <taxon>Dreissenidae</taxon>
        <taxon>Dreissena</taxon>
    </lineage>
</organism>
<reference evidence="1" key="2">
    <citation type="submission" date="2020-11" db="EMBL/GenBank/DDBJ databases">
        <authorList>
            <person name="McCartney M.A."/>
            <person name="Auch B."/>
            <person name="Kono T."/>
            <person name="Mallez S."/>
            <person name="Becker A."/>
            <person name="Gohl D.M."/>
            <person name="Silverstein K.A.T."/>
            <person name="Koren S."/>
            <person name="Bechman K.B."/>
            <person name="Herman A."/>
            <person name="Abrahante J.E."/>
            <person name="Garbe J."/>
        </authorList>
    </citation>
    <scope>NUCLEOTIDE SEQUENCE</scope>
    <source>
        <strain evidence="1">Duluth1</strain>
        <tissue evidence="1">Whole animal</tissue>
    </source>
</reference>
<name>A0A9D4K225_DREPO</name>
<gene>
    <name evidence="1" type="ORF">DPMN_105039</name>
</gene>
<comment type="caution">
    <text evidence="1">The sequence shown here is derived from an EMBL/GenBank/DDBJ whole genome shotgun (WGS) entry which is preliminary data.</text>
</comment>
<keyword evidence="2" id="KW-1185">Reference proteome</keyword>